<evidence type="ECO:0008006" key="3">
    <source>
        <dbReference type="Google" id="ProtNLM"/>
    </source>
</evidence>
<dbReference type="InterPro" id="IPR011009">
    <property type="entry name" value="Kinase-like_dom_sf"/>
</dbReference>
<accession>A0A9W9KCW3</accession>
<evidence type="ECO:0000313" key="2">
    <source>
        <dbReference type="Proteomes" id="UP001149165"/>
    </source>
</evidence>
<proteinExistence type="predicted"/>
<gene>
    <name evidence="1" type="ORF">N7456_007213</name>
</gene>
<evidence type="ECO:0000313" key="1">
    <source>
        <dbReference type="EMBL" id="KAJ5101161.1"/>
    </source>
</evidence>
<dbReference type="Proteomes" id="UP001149165">
    <property type="component" value="Unassembled WGS sequence"/>
</dbReference>
<protein>
    <recommendedName>
        <fullName evidence="3">Aminoglycoside phosphotransferase domain-containing protein</fullName>
    </recommendedName>
</protein>
<reference evidence="1" key="1">
    <citation type="submission" date="2022-11" db="EMBL/GenBank/DDBJ databases">
        <authorList>
            <person name="Petersen C."/>
        </authorList>
    </citation>
    <scope>NUCLEOTIDE SEQUENCE</scope>
    <source>
        <strain evidence="1">IBT 30069</strain>
    </source>
</reference>
<dbReference type="EMBL" id="JAPQKH010000004">
    <property type="protein sequence ID" value="KAJ5101161.1"/>
    <property type="molecule type" value="Genomic_DNA"/>
</dbReference>
<sequence>MEVCGVRSEARGTFVGSKVSGDGPNTAVIKIRLQIPWYGTVNDSSDIRAKQATSKVPWKFQSEIDALTLLTKAECSCTPRLYDSSKGKQSDQEWIPGGYKLCILMEMLPGSTPSQFLSTLSPFSRTERDLIRQAFKDSWFETVCCGAEHQDEGLRNIIWDPNGKKCYLVDWENWRPPNRKTDWSDIHYVLWNLARRGNSDSFDMSDWELL</sequence>
<name>A0A9W9KCW3_9EURO</name>
<comment type="caution">
    <text evidence="1">The sequence shown here is derived from an EMBL/GenBank/DDBJ whole genome shotgun (WGS) entry which is preliminary data.</text>
</comment>
<dbReference type="OrthoDB" id="5401170at2759"/>
<organism evidence="1 2">
    <name type="scientific">Penicillium angulare</name>
    <dbReference type="NCBI Taxonomy" id="116970"/>
    <lineage>
        <taxon>Eukaryota</taxon>
        <taxon>Fungi</taxon>
        <taxon>Dikarya</taxon>
        <taxon>Ascomycota</taxon>
        <taxon>Pezizomycotina</taxon>
        <taxon>Eurotiomycetes</taxon>
        <taxon>Eurotiomycetidae</taxon>
        <taxon>Eurotiales</taxon>
        <taxon>Aspergillaceae</taxon>
        <taxon>Penicillium</taxon>
    </lineage>
</organism>
<dbReference type="AlphaFoldDB" id="A0A9W9KCW3"/>
<reference evidence="1" key="2">
    <citation type="journal article" date="2023" name="IMA Fungus">
        <title>Comparative genomic study of the Penicillium genus elucidates a diverse pangenome and 15 lateral gene transfer events.</title>
        <authorList>
            <person name="Petersen C."/>
            <person name="Sorensen T."/>
            <person name="Nielsen M.R."/>
            <person name="Sondergaard T.E."/>
            <person name="Sorensen J.L."/>
            <person name="Fitzpatrick D.A."/>
            <person name="Frisvad J.C."/>
            <person name="Nielsen K.L."/>
        </authorList>
    </citation>
    <scope>NUCLEOTIDE SEQUENCE</scope>
    <source>
        <strain evidence="1">IBT 30069</strain>
    </source>
</reference>
<keyword evidence="2" id="KW-1185">Reference proteome</keyword>
<dbReference type="SUPFAM" id="SSF56112">
    <property type="entry name" value="Protein kinase-like (PK-like)"/>
    <property type="match status" value="1"/>
</dbReference>